<feature type="coiled-coil region" evidence="2">
    <location>
        <begin position="103"/>
        <end position="168"/>
    </location>
</feature>
<dbReference type="SUPFAM" id="SSF111369">
    <property type="entry name" value="HlyD-like secretion proteins"/>
    <property type="match status" value="1"/>
</dbReference>
<dbReference type="InterPro" id="IPR058792">
    <property type="entry name" value="Beta-barrel_RND_2"/>
</dbReference>
<dbReference type="Pfam" id="PF25954">
    <property type="entry name" value="Beta-barrel_RND_2"/>
    <property type="match status" value="1"/>
</dbReference>
<evidence type="ECO:0000256" key="2">
    <source>
        <dbReference type="SAM" id="Coils"/>
    </source>
</evidence>
<feature type="chain" id="PRO_5021188325" evidence="3">
    <location>
        <begin position="24"/>
        <end position="362"/>
    </location>
</feature>
<evidence type="ECO:0000313" key="8">
    <source>
        <dbReference type="Proteomes" id="UP000297890"/>
    </source>
</evidence>
<dbReference type="PROSITE" id="PS51257">
    <property type="entry name" value="PROKAR_LIPOPROTEIN"/>
    <property type="match status" value="1"/>
</dbReference>
<keyword evidence="8" id="KW-1185">Reference proteome</keyword>
<reference evidence="7 8" key="1">
    <citation type="journal article" date="2019" name="ISME J.">
        <title>Candidatus Macondimonas diazotrophica, a novel gammaproteobacterial genus dominating crude-oil-contaminated coastal sediments.</title>
        <authorList>
            <person name="Karthikeyan S."/>
            <person name="Konstantinidis K."/>
        </authorList>
    </citation>
    <scope>NUCLEOTIDE SEQUENCE [LARGE SCALE GENOMIC DNA]</scope>
    <source>
        <strain evidence="7 8">KTK01</strain>
    </source>
</reference>
<dbReference type="InterPro" id="IPR006143">
    <property type="entry name" value="RND_pump_MFP"/>
</dbReference>
<dbReference type="AlphaFoldDB" id="A0A4Z0FDN5"/>
<dbReference type="EMBL" id="SRIO01000001">
    <property type="protein sequence ID" value="TFZ83977.1"/>
    <property type="molecule type" value="Genomic_DNA"/>
</dbReference>
<dbReference type="PANTHER" id="PTHR30469:SF38">
    <property type="entry name" value="HLYD FAMILY SECRETION PROTEIN"/>
    <property type="match status" value="1"/>
</dbReference>
<dbReference type="Proteomes" id="UP000297890">
    <property type="component" value="Unassembled WGS sequence"/>
</dbReference>
<feature type="signal peptide" evidence="3">
    <location>
        <begin position="1"/>
        <end position="23"/>
    </location>
</feature>
<protein>
    <submittedName>
        <fullName evidence="7">Efflux RND transporter periplasmic adaptor subunit</fullName>
    </submittedName>
</protein>
<dbReference type="InterPro" id="IPR058637">
    <property type="entry name" value="YknX-like_C"/>
</dbReference>
<comment type="caution">
    <text evidence="7">The sequence shown here is derived from an EMBL/GenBank/DDBJ whole genome shotgun (WGS) entry which is preliminary data.</text>
</comment>
<dbReference type="InterPro" id="IPR058647">
    <property type="entry name" value="BSH_CzcB-like"/>
</dbReference>
<keyword evidence="3" id="KW-0732">Signal</keyword>
<dbReference type="GO" id="GO:1990281">
    <property type="term" value="C:efflux pump complex"/>
    <property type="evidence" value="ECO:0007669"/>
    <property type="project" value="TreeGrafter"/>
</dbReference>
<dbReference type="Pfam" id="PF25989">
    <property type="entry name" value="YknX_C"/>
    <property type="match status" value="1"/>
</dbReference>
<dbReference type="Gene3D" id="2.40.420.20">
    <property type="match status" value="1"/>
</dbReference>
<evidence type="ECO:0000259" key="6">
    <source>
        <dbReference type="Pfam" id="PF25989"/>
    </source>
</evidence>
<comment type="similarity">
    <text evidence="1">Belongs to the membrane fusion protein (MFP) (TC 8.A.1) family.</text>
</comment>
<feature type="domain" description="CusB-like beta-barrel" evidence="4">
    <location>
        <begin position="213"/>
        <end position="277"/>
    </location>
</feature>
<dbReference type="Pfam" id="PF25973">
    <property type="entry name" value="BSH_CzcB"/>
    <property type="match status" value="1"/>
</dbReference>
<dbReference type="PANTHER" id="PTHR30469">
    <property type="entry name" value="MULTIDRUG RESISTANCE PROTEIN MDTA"/>
    <property type="match status" value="1"/>
</dbReference>
<feature type="domain" description="YknX-like C-terminal permuted SH3-like" evidence="6">
    <location>
        <begin position="289"/>
        <end position="355"/>
    </location>
</feature>
<accession>A0A4Z0FDN5</accession>
<feature type="domain" description="CzcB-like barrel-sandwich hybrid" evidence="5">
    <location>
        <begin position="66"/>
        <end position="203"/>
    </location>
</feature>
<gene>
    <name evidence="7" type="ORF">E4680_00035</name>
</gene>
<name>A0A4Z0FDN5_9GAMM</name>
<evidence type="ECO:0000256" key="3">
    <source>
        <dbReference type="SAM" id="SignalP"/>
    </source>
</evidence>
<proteinExistence type="inferred from homology"/>
<evidence type="ECO:0000256" key="1">
    <source>
        <dbReference type="ARBA" id="ARBA00009477"/>
    </source>
</evidence>
<dbReference type="GO" id="GO:0015562">
    <property type="term" value="F:efflux transmembrane transporter activity"/>
    <property type="evidence" value="ECO:0007669"/>
    <property type="project" value="TreeGrafter"/>
</dbReference>
<sequence>MNMRTWIRPGCAVLLALMLVACGQEDAAAPPDQPAVLITTELAEQQVVEDLEFSLGRLQSNVDPRIAAEVSGRVLSVAVEAGESVQRGQVVAQLDAADYRAAADGAAADVRRLEALVEQQQRQVERYRQLVQENFFSVNALDEVEAQLTALRAQLAAARSGVDRARNNLDRTAVRAPASGVIAERLVSPGDYIGAGNPLFHLSTDQMLRVVLPFPEVLSSRLAVGQTLRLRVPTAPGMPVELPITEIRPVIGAQNRAIEVLAEMRNPGGWRPGGSVNGEVVLSRREDAVVIPPLAVIRRPSGLVVYVVTDDQVQERLVKVGVETAEFVEIVEGLEAGEQVAVEGASYLTDGARVRIAQERAA</sequence>
<dbReference type="NCBIfam" id="TIGR01730">
    <property type="entry name" value="RND_mfp"/>
    <property type="match status" value="1"/>
</dbReference>
<dbReference type="Gene3D" id="2.40.50.100">
    <property type="match status" value="1"/>
</dbReference>
<organism evidence="7 8">
    <name type="scientific">Candidatus Macondimonas diazotrophica</name>
    <dbReference type="NCBI Taxonomy" id="2305248"/>
    <lineage>
        <taxon>Bacteria</taxon>
        <taxon>Pseudomonadati</taxon>
        <taxon>Pseudomonadota</taxon>
        <taxon>Gammaproteobacteria</taxon>
        <taxon>Chromatiales</taxon>
        <taxon>Ectothiorhodospiraceae</taxon>
        <taxon>Candidatus Macondimonas</taxon>
    </lineage>
</organism>
<keyword evidence="2" id="KW-0175">Coiled coil</keyword>
<dbReference type="Gene3D" id="2.40.30.170">
    <property type="match status" value="1"/>
</dbReference>
<dbReference type="Gene3D" id="1.10.287.470">
    <property type="entry name" value="Helix hairpin bin"/>
    <property type="match status" value="1"/>
</dbReference>
<evidence type="ECO:0000259" key="5">
    <source>
        <dbReference type="Pfam" id="PF25973"/>
    </source>
</evidence>
<dbReference type="OrthoDB" id="9806939at2"/>
<evidence type="ECO:0000313" key="7">
    <source>
        <dbReference type="EMBL" id="TFZ83977.1"/>
    </source>
</evidence>
<evidence type="ECO:0000259" key="4">
    <source>
        <dbReference type="Pfam" id="PF25954"/>
    </source>
</evidence>